<gene>
    <name evidence="10" type="ORF">Dbus_chr3Lg1251</name>
</gene>
<dbReference type="EMBL" id="CP012525">
    <property type="protein sequence ID" value="ALC44085.1"/>
    <property type="molecule type" value="Genomic_DNA"/>
</dbReference>
<dbReference type="PANTHER" id="PTHR46070:SF1">
    <property type="entry name" value="PINSTRIPE, ISOFORM A"/>
    <property type="match status" value="1"/>
</dbReference>
<dbReference type="SMART" id="SM00799">
    <property type="entry name" value="DENN"/>
    <property type="match status" value="1"/>
</dbReference>
<feature type="region of interest" description="Disordered" evidence="6">
    <location>
        <begin position="936"/>
        <end position="961"/>
    </location>
</feature>
<keyword evidence="11" id="KW-1185">Reference proteome</keyword>
<dbReference type="PANTHER" id="PTHR46070">
    <property type="entry name" value="PINSTRIPE, ISOFORM A"/>
    <property type="match status" value="1"/>
</dbReference>
<dbReference type="GO" id="GO:0005085">
    <property type="term" value="F:guanyl-nucleotide exchange factor activity"/>
    <property type="evidence" value="ECO:0007669"/>
    <property type="project" value="InterPro"/>
</dbReference>
<dbReference type="Pfam" id="PF03456">
    <property type="entry name" value="uDENN"/>
    <property type="match status" value="1"/>
</dbReference>
<dbReference type="CDD" id="cd17677">
    <property type="entry name" value="RUN1_DENND5"/>
    <property type="match status" value="1"/>
</dbReference>
<feature type="domain" description="RUN" evidence="9">
    <location>
        <begin position="892"/>
        <end position="1105"/>
    </location>
</feature>
<dbReference type="GO" id="GO:0031267">
    <property type="term" value="F:small GTPase binding"/>
    <property type="evidence" value="ECO:0007669"/>
    <property type="project" value="InterPro"/>
</dbReference>
<dbReference type="SMART" id="SM00593">
    <property type="entry name" value="RUN"/>
    <property type="match status" value="2"/>
</dbReference>
<feature type="compositionally biased region" description="Low complexity" evidence="6">
    <location>
        <begin position="948"/>
        <end position="960"/>
    </location>
</feature>
<dbReference type="PROSITE" id="PS50095">
    <property type="entry name" value="PLAT"/>
    <property type="match status" value="1"/>
</dbReference>
<dbReference type="SUPFAM" id="SSF140741">
    <property type="entry name" value="RUN domain-like"/>
    <property type="match status" value="2"/>
</dbReference>
<dbReference type="OMA" id="QQPYLHA"/>
<dbReference type="Pfam" id="PF03455">
    <property type="entry name" value="dDENN"/>
    <property type="match status" value="1"/>
</dbReference>
<dbReference type="CDD" id="cd01757">
    <property type="entry name" value="PLAT_RAB6IP1"/>
    <property type="match status" value="1"/>
</dbReference>
<dbReference type="InterPro" id="IPR037213">
    <property type="entry name" value="Run_dom_sf"/>
</dbReference>
<evidence type="ECO:0000259" key="9">
    <source>
        <dbReference type="PROSITE" id="PS50826"/>
    </source>
</evidence>
<dbReference type="SMART" id="SM00801">
    <property type="entry name" value="dDENN"/>
    <property type="match status" value="1"/>
</dbReference>
<dbReference type="InterPro" id="IPR001194">
    <property type="entry name" value="cDENN_dom"/>
</dbReference>
<proteinExistence type="inferred from homology"/>
<dbReference type="OrthoDB" id="6019893at2759"/>
<organism evidence="10 11">
    <name type="scientific">Drosophila busckii</name>
    <name type="common">Fruit fly</name>
    <dbReference type="NCBI Taxonomy" id="30019"/>
    <lineage>
        <taxon>Eukaryota</taxon>
        <taxon>Metazoa</taxon>
        <taxon>Ecdysozoa</taxon>
        <taxon>Arthropoda</taxon>
        <taxon>Hexapoda</taxon>
        <taxon>Insecta</taxon>
        <taxon>Pterygota</taxon>
        <taxon>Neoptera</taxon>
        <taxon>Endopterygota</taxon>
        <taxon>Diptera</taxon>
        <taxon>Brachycera</taxon>
        <taxon>Muscomorpha</taxon>
        <taxon>Ephydroidea</taxon>
        <taxon>Drosophilidae</taxon>
        <taxon>Drosophila</taxon>
    </lineage>
</organism>
<dbReference type="Pfam" id="PF02759">
    <property type="entry name" value="RUN"/>
    <property type="match status" value="2"/>
</dbReference>
<evidence type="ECO:0000256" key="6">
    <source>
        <dbReference type="SAM" id="MobiDB-lite"/>
    </source>
</evidence>
<dbReference type="InterPro" id="IPR037516">
    <property type="entry name" value="Tripartite_DENN"/>
</dbReference>
<name>A0A0M4EL37_DROBS</name>
<dbReference type="Proteomes" id="UP000494163">
    <property type="component" value="Chromosome 3L"/>
</dbReference>
<comment type="similarity">
    <text evidence="2">Belongs to the RAB6IP1 family.</text>
</comment>
<dbReference type="SMART" id="SM00800">
    <property type="entry name" value="uDENN"/>
    <property type="match status" value="1"/>
</dbReference>
<sequence>MTARENVASRLSKLMLSNAAASNNTNTTNNSSSISSNHQSPSPSMSTVQSPTGEQSELNQLKRDADPQFSRFADYFVICGLDLDTGLEPDRFAGDNLHCSPLDRAYKSKPLAHYPENVPWNPFDAHGICMLSLPQGLRFRTQKHNIEPKYHSFATTREDGKRCYGFSLVFYEEIRNRNICGAIHTLQSMFITELSNGQQTHSLSRVKQDGPVSRSLPRHFKVAGQAPQSAQSYYDISKDKLYVAKSISLICQAPYAFAAQLFLKNLYRCLPRQPGAGISLESYVYNILYEVMLPQPGKSIRVYLPPAEPHLAAIAVILQRPSLATELPLLDFPLRLLFNYLGVDCVIQLLTCVLLESQVLLRSTDYQRLMIVGECITSLLFPFVWPHVYAPILPAALHHFLDAPVPFVMGLHADCEAAHKIGSEAALCFVDIDKKHIQLPEELPIFPHKLDFMAEIISVLDKFEIERDRAQEPNFKNGYGMRGHADAMISSCTLPNGLQAARRSKERFQQLQETVYTLSSPGSAPAQQPHVDYQPLIAHPAKIDHVPRIADFLRRKGGMRAAQAAGSPVGSPTLSLSSSPVGVYQNVDVVDATLPPSRMGSLSRRGEKPTLSTVEQYYQDLRINNSLREIFLNRFVHMFHAYEYFVIYPNQAKDEWLSNRETLQNFDKSSFLSDQPEHHRAFLSRFLESQMFATLIDNKILGVWEPQPDEQLQLFDQRIKLLKRRHGENMICATSYEPCVLTQDSQQCFEKRLNSIDIEVTPPSEILSNRAAYFRSFPLLEKGVLNQECASRGNSLRRVKNGNKWRAREISLDQKPLSGGGNSNSNSSSSNAAINRLSANLTTADVSPALIAQANWTFVERLLKDVKSKTKRMLLDKMGNEAVALGLKADGIEENTMIASMCDLLEKIWSHGLQNKQGKSALWAHLQAYLAQQETSSGGSANNCSVEPTTPKSSSSPNNKLNIASASPALAWNAMRKRMDYLSTFQTDIDNPPSPNRSRSRDRHNFVGLEQLCPLPESLEFDVKNVLAMADIKTHIGYTRAWVRLSLEKKLLSRHFRTLLSDENLLRSLYKRSAFLRCEDEKEQFLYHLLTLNTVEYFSFTNIYPTTKLPYRVVIFPSRKYGSYQTSSNVWIMISGTMNETQRVPVPKGSLEFIFHYKNLGLLTTMRIGHDNSGPSHKWLVEQVVMRNEVTGHTYKFPCGRWLGKGVDDDSTERLLVGQRVSTSVKNAELVPPTRTPPRTRSPSVQRQESVAPSEIQHQLGNCVNIIVKWHYKPSRDRDVGTLTNLLCGDDGLVKCLEQVFLCGFRSSRFFGRNLYIWDYFTKIKELFEQNLQQELDDSASSMDSSFSNSSCNSLQRREVASIWRLYVQLMDEINTAASTLGKDGKFQLLICLSLREHLLTRLIKPMALTKVTHEMYEEESFLRRRNLLTFLIQILEPLDDCHIVLENSITQGIRIPSQC</sequence>
<dbReference type="InterPro" id="IPR001024">
    <property type="entry name" value="PLAT/LH2_dom"/>
</dbReference>
<evidence type="ECO:0000256" key="3">
    <source>
        <dbReference type="ARBA" id="ARBA00022737"/>
    </source>
</evidence>
<accession>A0A0M4EL37</accession>
<dbReference type="InterPro" id="IPR043153">
    <property type="entry name" value="DENN_C"/>
</dbReference>
<evidence type="ECO:0000259" key="7">
    <source>
        <dbReference type="PROSITE" id="PS50095"/>
    </source>
</evidence>
<dbReference type="CDD" id="cd17678">
    <property type="entry name" value="RUN2_DENND5"/>
    <property type="match status" value="1"/>
</dbReference>
<feature type="region of interest" description="Disordered" evidence="6">
    <location>
        <begin position="1229"/>
        <end position="1251"/>
    </location>
</feature>
<feature type="domain" description="RUN" evidence="9">
    <location>
        <begin position="1284"/>
        <end position="1451"/>
    </location>
</feature>
<feature type="compositionally biased region" description="Polar residues" evidence="6">
    <location>
        <begin position="936"/>
        <end position="947"/>
    </location>
</feature>
<feature type="compositionally biased region" description="Polar residues" evidence="6">
    <location>
        <begin position="38"/>
        <end position="59"/>
    </location>
</feature>
<keyword evidence="3" id="KW-0677">Repeat</keyword>
<protein>
    <submittedName>
        <fullName evidence="10">CG7852</fullName>
    </submittedName>
</protein>
<dbReference type="GO" id="GO:0016020">
    <property type="term" value="C:membrane"/>
    <property type="evidence" value="ECO:0007669"/>
    <property type="project" value="UniProtKB-SubCell"/>
</dbReference>
<feature type="region of interest" description="Disordered" evidence="6">
    <location>
        <begin position="21"/>
        <end position="60"/>
    </location>
</feature>
<dbReference type="PROSITE" id="PS50211">
    <property type="entry name" value="DENN"/>
    <property type="match status" value="1"/>
</dbReference>
<evidence type="ECO:0000256" key="2">
    <source>
        <dbReference type="ARBA" id="ARBA00006664"/>
    </source>
</evidence>
<feature type="compositionally biased region" description="Low complexity" evidence="6">
    <location>
        <begin position="21"/>
        <end position="37"/>
    </location>
</feature>
<evidence type="ECO:0000256" key="1">
    <source>
        <dbReference type="ARBA" id="ARBA00004370"/>
    </source>
</evidence>
<dbReference type="InterPro" id="IPR047278">
    <property type="entry name" value="DEN5A/B"/>
</dbReference>
<comment type="subcellular location">
    <subcellularLocation>
        <location evidence="1">Membrane</location>
    </subcellularLocation>
</comment>
<dbReference type="PROSITE" id="PS50826">
    <property type="entry name" value="RUN"/>
    <property type="match status" value="2"/>
</dbReference>
<feature type="domain" description="UDENN" evidence="8">
    <location>
        <begin position="90"/>
        <end position="706"/>
    </location>
</feature>
<dbReference type="Gene3D" id="3.40.50.11500">
    <property type="match status" value="1"/>
</dbReference>
<comment type="caution">
    <text evidence="5">Lacks conserved residue(s) required for the propagation of feature annotation.</text>
</comment>
<dbReference type="InterPro" id="IPR047277">
    <property type="entry name" value="PLAT_RAB6IP1"/>
</dbReference>
<dbReference type="Gene3D" id="2.60.60.20">
    <property type="entry name" value="PLAT/LH2 domain"/>
    <property type="match status" value="1"/>
</dbReference>
<evidence type="ECO:0000259" key="8">
    <source>
        <dbReference type="PROSITE" id="PS50211"/>
    </source>
</evidence>
<dbReference type="SUPFAM" id="SSF49723">
    <property type="entry name" value="Lipase/lipooxygenase domain (PLAT/LH2 domain)"/>
    <property type="match status" value="1"/>
</dbReference>
<reference evidence="10 11" key="1">
    <citation type="submission" date="2015-08" db="EMBL/GenBank/DDBJ databases">
        <title>Ancestral chromatin configuration constrains chromatin evolution on differentiating sex chromosomes in Drosophila.</title>
        <authorList>
            <person name="Zhou Q."/>
            <person name="Bachtrog D."/>
        </authorList>
    </citation>
    <scope>NUCLEOTIDE SEQUENCE [LARGE SCALE GENOMIC DNA]</scope>
    <source>
        <tissue evidence="10">Whole larvae</tissue>
    </source>
</reference>
<evidence type="ECO:0000313" key="10">
    <source>
        <dbReference type="EMBL" id="ALC44085.1"/>
    </source>
</evidence>
<dbReference type="STRING" id="30019.A0A0M4EL37"/>
<dbReference type="InterPro" id="IPR036392">
    <property type="entry name" value="PLAT/LH2_dom_sf"/>
</dbReference>
<feature type="region of interest" description="Disordered" evidence="6">
    <location>
        <begin position="811"/>
        <end position="831"/>
    </location>
</feature>
<feature type="domain" description="PLAT" evidence="7">
    <location>
        <begin position="1109"/>
        <end position="1217"/>
    </location>
</feature>
<dbReference type="InterPro" id="IPR005113">
    <property type="entry name" value="uDENN_dom"/>
</dbReference>
<keyword evidence="4" id="KW-0472">Membrane</keyword>
<evidence type="ECO:0000313" key="11">
    <source>
        <dbReference type="Proteomes" id="UP000494163"/>
    </source>
</evidence>
<evidence type="ECO:0000256" key="5">
    <source>
        <dbReference type="PROSITE-ProRule" id="PRU00152"/>
    </source>
</evidence>
<dbReference type="InterPro" id="IPR004012">
    <property type="entry name" value="Run_dom"/>
</dbReference>
<dbReference type="InterPro" id="IPR005112">
    <property type="entry name" value="dDENN_dom"/>
</dbReference>
<dbReference type="Pfam" id="PF01477">
    <property type="entry name" value="PLAT"/>
    <property type="match status" value="1"/>
</dbReference>
<evidence type="ECO:0000256" key="4">
    <source>
        <dbReference type="ARBA" id="ARBA00023136"/>
    </source>
</evidence>
<dbReference type="Pfam" id="PF02141">
    <property type="entry name" value="DENN"/>
    <property type="match status" value="1"/>
</dbReference>
<dbReference type="Gene3D" id="1.20.58.900">
    <property type="match status" value="3"/>
</dbReference>